<evidence type="ECO:0000313" key="3">
    <source>
        <dbReference type="Proteomes" id="UP001437256"/>
    </source>
</evidence>
<evidence type="ECO:0000256" key="1">
    <source>
        <dbReference type="SAM" id="MobiDB-lite"/>
    </source>
</evidence>
<organism evidence="2 3">
    <name type="scientific">Marasmius tenuissimus</name>
    <dbReference type="NCBI Taxonomy" id="585030"/>
    <lineage>
        <taxon>Eukaryota</taxon>
        <taxon>Fungi</taxon>
        <taxon>Dikarya</taxon>
        <taxon>Basidiomycota</taxon>
        <taxon>Agaricomycotina</taxon>
        <taxon>Agaricomycetes</taxon>
        <taxon>Agaricomycetidae</taxon>
        <taxon>Agaricales</taxon>
        <taxon>Marasmiineae</taxon>
        <taxon>Marasmiaceae</taxon>
        <taxon>Marasmius</taxon>
    </lineage>
</organism>
<feature type="compositionally biased region" description="Polar residues" evidence="1">
    <location>
        <begin position="474"/>
        <end position="506"/>
    </location>
</feature>
<evidence type="ECO:0000313" key="2">
    <source>
        <dbReference type="EMBL" id="KAL0058518.1"/>
    </source>
</evidence>
<gene>
    <name evidence="2" type="ORF">AAF712_014795</name>
</gene>
<dbReference type="Proteomes" id="UP001437256">
    <property type="component" value="Unassembled WGS sequence"/>
</dbReference>
<name>A0ABR2ZCK3_9AGAR</name>
<protein>
    <submittedName>
        <fullName evidence="2">Uncharacterized protein</fullName>
    </submittedName>
</protein>
<dbReference type="EMBL" id="JBBXMP010000304">
    <property type="protein sequence ID" value="KAL0058518.1"/>
    <property type="molecule type" value="Genomic_DNA"/>
</dbReference>
<keyword evidence="3" id="KW-1185">Reference proteome</keyword>
<comment type="caution">
    <text evidence="2">The sequence shown here is derived from an EMBL/GenBank/DDBJ whole genome shotgun (WGS) entry which is preliminary data.</text>
</comment>
<sequence>MSNPTEQPPKHRGAPGWFPPLEREWLFSQAGTDDFKNMCLDQEDVNEVRFRKLKDELREKFDAEFTPRMDAITASVKERKEAAEAAAKKRKKKQPVVPDPEIIALKKRYPYGYAPKLQQFWSNRKSKVIKHAGLVQNVKAPTQLQLSVPHSPRKVYHDSFRQGVSAAIGAKRTADGISRFKHMAMVNMALAEGYDNATDDVREHCEHVANEEREQMLREGGWIYQAQEHVQEYMGIVVNSLVGPKHGQVGNMWFHGVRVYRDKDETLKFFSVDTAYKSNHAVNGTFSRQPFYPEFFKRVQHLHLKTQLPANTAPTQVVASVLPTYDFEAVTPSQQQSTLLAHIEGHYTSTFHRDLPVPWDAIAARPSQYLIAPPTTFNFGDPTTMPYNDLPSAAKYFWDHPSFFKVPPVVPVEGEGGLDPSQPVSEGLRGGNMDTGGESVHPRKQKVNRHENAITRSSLEETSASERSVAPQGKGTQTSEVGGQSPSGTGSVPAQSKGTGSSTGSAPAQGKGIGSSKKVGWGGAKEKTVS</sequence>
<reference evidence="2 3" key="1">
    <citation type="submission" date="2024-05" db="EMBL/GenBank/DDBJ databases">
        <title>A draft genome resource for the thread blight pathogen Marasmius tenuissimus strain MS-2.</title>
        <authorList>
            <person name="Yulfo-Soto G.E."/>
            <person name="Baruah I.K."/>
            <person name="Amoako-Attah I."/>
            <person name="Bukari Y."/>
            <person name="Meinhardt L.W."/>
            <person name="Bailey B.A."/>
            <person name="Cohen S.P."/>
        </authorList>
    </citation>
    <scope>NUCLEOTIDE SEQUENCE [LARGE SCALE GENOMIC DNA]</scope>
    <source>
        <strain evidence="2 3">MS-2</strain>
    </source>
</reference>
<feature type="region of interest" description="Disordered" evidence="1">
    <location>
        <begin position="414"/>
        <end position="530"/>
    </location>
</feature>
<feature type="compositionally biased region" description="Polar residues" evidence="1">
    <location>
        <begin position="454"/>
        <end position="466"/>
    </location>
</feature>
<proteinExistence type="predicted"/>
<accession>A0ABR2ZCK3</accession>